<dbReference type="NCBIfam" id="TIGR01655">
    <property type="entry name" value="yxeA_fam"/>
    <property type="match status" value="1"/>
</dbReference>
<evidence type="ECO:0000256" key="1">
    <source>
        <dbReference type="SAM" id="Phobius"/>
    </source>
</evidence>
<dbReference type="EMBL" id="CP002391">
    <property type="protein sequence ID" value="EEQ66669.2"/>
    <property type="molecule type" value="Genomic_DNA"/>
</dbReference>
<keyword evidence="1" id="KW-1133">Transmembrane helix</keyword>
<dbReference type="AlphaFoldDB" id="A0A826HVH9"/>
<gene>
    <name evidence="2" type="ORF">LBPG_02118</name>
</gene>
<dbReference type="PANTHER" id="PTHR36433:SF2">
    <property type="entry name" value="YXEA FAMILY PROTEIN"/>
    <property type="match status" value="1"/>
</dbReference>
<dbReference type="Pfam" id="PF06486">
    <property type="entry name" value="DUF1093"/>
    <property type="match status" value="1"/>
</dbReference>
<name>A0A826HVH9_LACPA</name>
<dbReference type="PANTHER" id="PTHR36433">
    <property type="entry name" value="HYPOTHETICAL CYTOSOLIC PROTEIN"/>
    <property type="match status" value="1"/>
</dbReference>
<evidence type="ECO:0000313" key="2">
    <source>
        <dbReference type="EMBL" id="EEQ66669.2"/>
    </source>
</evidence>
<dbReference type="KEGG" id="lpi:LBPG_02118"/>
<keyword evidence="1" id="KW-0812">Transmembrane</keyword>
<dbReference type="Gene3D" id="2.40.50.480">
    <property type="match status" value="1"/>
</dbReference>
<dbReference type="GeneID" id="57090814"/>
<sequence length="124" mass="14074">MNMKKILIGIGIFIGLVILGGAGFYAWYTQSTPYYTQITTTGKKFDVIDDETGAARDIDYAYTQMAYDEKGHGTEVDFNGHKSRPLKMQAYLRLDYSTRRNQVISWEVVPKEKVPKAALAKLNR</sequence>
<evidence type="ECO:0000313" key="3">
    <source>
        <dbReference type="Proteomes" id="UP000015927"/>
    </source>
</evidence>
<dbReference type="Proteomes" id="UP000015927">
    <property type="component" value="Chromosome"/>
</dbReference>
<dbReference type="SUPFAM" id="SSF159121">
    <property type="entry name" value="BC4932-like"/>
    <property type="match status" value="1"/>
</dbReference>
<feature type="transmembrane region" description="Helical" evidence="1">
    <location>
        <begin position="7"/>
        <end position="28"/>
    </location>
</feature>
<organism evidence="2 3">
    <name type="scientific">Lacticaseibacillus paracasei subsp. paracasei 8700:2</name>
    <dbReference type="NCBI Taxonomy" id="537973"/>
    <lineage>
        <taxon>Bacteria</taxon>
        <taxon>Bacillati</taxon>
        <taxon>Bacillota</taxon>
        <taxon>Bacilli</taxon>
        <taxon>Lactobacillales</taxon>
        <taxon>Lactobacillaceae</taxon>
        <taxon>Lacticaseibacillus</taxon>
    </lineage>
</organism>
<keyword evidence="1" id="KW-0472">Membrane</keyword>
<reference evidence="2 3" key="1">
    <citation type="submission" date="2010-12" db="EMBL/GenBank/DDBJ databases">
        <title>The Genome Sequence of Lactobacillus paracasei subsp. paracasei strain 8700:2.</title>
        <authorList>
            <consortium name="The Broad Institute Genome Sequencing Platform"/>
            <person name="Ward D."/>
            <person name="Earl A."/>
            <person name="Feldgarden M."/>
            <person name="Young S.K."/>
            <person name="Gargeya S."/>
            <person name="Zeng Q."/>
            <person name="Alvarado L."/>
            <person name="Berlin A."/>
            <person name="Bochicchio J."/>
            <person name="Chapman S.B."/>
            <person name="Chen Z."/>
            <person name="Freedman E."/>
            <person name="Gellesch M."/>
            <person name="Goldberg J."/>
            <person name="Griggs A."/>
            <person name="Gujja S."/>
            <person name="Heilman E."/>
            <person name="Heiman D."/>
            <person name="Howarth C."/>
            <person name="Mehta T."/>
            <person name="Neiman D."/>
            <person name="Pearson M."/>
            <person name="Roberts A."/>
            <person name="Saif S."/>
            <person name="Shea T."/>
            <person name="Shenoy N."/>
            <person name="Sisk P."/>
            <person name="Stolte C."/>
            <person name="Sykes S."/>
            <person name="White J."/>
            <person name="Yandava C."/>
            <person name="Saulnier D."/>
            <person name="Haas B."/>
            <person name="Nusbaum C."/>
            <person name="Birren B."/>
        </authorList>
    </citation>
    <scope>NUCLEOTIDE SEQUENCE [LARGE SCALE GENOMIC DNA]</scope>
    <source>
        <strain evidence="2 3">8700:2</strain>
    </source>
</reference>
<dbReference type="InterPro" id="IPR006542">
    <property type="entry name" value="DUF1093"/>
</dbReference>
<dbReference type="RefSeq" id="WP_003571223.1">
    <property type="nucleotide sequence ID" value="NC_022112.1"/>
</dbReference>
<proteinExistence type="predicted"/>
<dbReference type="InterPro" id="IPR036166">
    <property type="entry name" value="YxeA-like_sf"/>
</dbReference>
<accession>A0A826HVH9</accession>
<protein>
    <submittedName>
        <fullName evidence="2">YsaD protein</fullName>
    </submittedName>
</protein>